<reference evidence="1" key="1">
    <citation type="submission" date="2022-01" db="EMBL/GenBank/DDBJ databases">
        <authorList>
            <person name="Criscuolo A."/>
        </authorList>
    </citation>
    <scope>NUCLEOTIDE SEQUENCE</scope>
    <source>
        <strain evidence="1">CIP111893</strain>
    </source>
</reference>
<organism evidence="1 2">
    <name type="scientific">Paenibacillus plantiphilus</name>
    <dbReference type="NCBI Taxonomy" id="2905650"/>
    <lineage>
        <taxon>Bacteria</taxon>
        <taxon>Bacillati</taxon>
        <taxon>Bacillota</taxon>
        <taxon>Bacilli</taxon>
        <taxon>Bacillales</taxon>
        <taxon>Paenibacillaceae</taxon>
        <taxon>Paenibacillus</taxon>
    </lineage>
</organism>
<evidence type="ECO:0000313" key="2">
    <source>
        <dbReference type="Proteomes" id="UP000838686"/>
    </source>
</evidence>
<sequence length="51" mass="5779">MTAPSIEALILIRITLRSRRGVFDETSTMDASYEPSERCLFNESVNHGCFL</sequence>
<proteinExistence type="predicted"/>
<keyword evidence="2" id="KW-1185">Reference proteome</keyword>
<dbReference type="EMBL" id="CAKMMF010000002">
    <property type="protein sequence ID" value="CAH1193216.1"/>
    <property type="molecule type" value="Genomic_DNA"/>
</dbReference>
<gene>
    <name evidence="1" type="ORF">PAECIP111893_00406</name>
</gene>
<dbReference type="Proteomes" id="UP000838686">
    <property type="component" value="Unassembled WGS sequence"/>
</dbReference>
<evidence type="ECO:0000313" key="1">
    <source>
        <dbReference type="EMBL" id="CAH1193216.1"/>
    </source>
</evidence>
<name>A0ABM9BTU8_9BACL</name>
<protein>
    <submittedName>
        <fullName evidence="1">Uncharacterized protein</fullName>
    </submittedName>
</protein>
<comment type="caution">
    <text evidence="1">The sequence shown here is derived from an EMBL/GenBank/DDBJ whole genome shotgun (WGS) entry which is preliminary data.</text>
</comment>
<accession>A0ABM9BTU8</accession>